<keyword evidence="7" id="KW-0540">Nuclease</keyword>
<evidence type="ECO:0000256" key="3">
    <source>
        <dbReference type="ARBA" id="ARBA00022801"/>
    </source>
</evidence>
<dbReference type="Pfam" id="PF00488">
    <property type="entry name" value="MutS_V"/>
    <property type="match status" value="1"/>
</dbReference>
<dbReference type="InterPro" id="IPR036187">
    <property type="entry name" value="DNA_mismatch_repair_MutS_sf"/>
</dbReference>
<name>A0ABM9DBY2_9BACT</name>
<dbReference type="RefSeq" id="WP_305732671.1">
    <property type="nucleotide sequence ID" value="NZ_OW150024.1"/>
</dbReference>
<keyword evidence="3 7" id="KW-0378">Hydrolase</keyword>
<comment type="subunit">
    <text evidence="7">Homodimer. Binds to stalled ribosomes, contacting rRNA.</text>
</comment>
<dbReference type="PANTHER" id="PTHR48466">
    <property type="entry name" value="OS10G0509000 PROTEIN-RELATED"/>
    <property type="match status" value="1"/>
</dbReference>
<keyword evidence="12" id="KW-1185">Reference proteome</keyword>
<keyword evidence="4 7" id="KW-0067">ATP-binding</keyword>
<dbReference type="InterPro" id="IPR036063">
    <property type="entry name" value="Smr_dom_sf"/>
</dbReference>
<dbReference type="SMART" id="SM00463">
    <property type="entry name" value="SMR"/>
    <property type="match status" value="1"/>
</dbReference>
<comment type="function">
    <text evidence="7">Endonuclease that is involved in the suppression of homologous recombination and thus may have a key role in the control of bacterial genetic diversity.</text>
</comment>
<organism evidence="11 12">
    <name type="scientific">Trichlorobacter ammonificans</name>
    <dbReference type="NCBI Taxonomy" id="2916410"/>
    <lineage>
        <taxon>Bacteria</taxon>
        <taxon>Pseudomonadati</taxon>
        <taxon>Thermodesulfobacteriota</taxon>
        <taxon>Desulfuromonadia</taxon>
        <taxon>Geobacterales</taxon>
        <taxon>Geobacteraceae</taxon>
        <taxon>Trichlorobacter</taxon>
    </lineage>
</organism>
<dbReference type="GO" id="GO:0004519">
    <property type="term" value="F:endonuclease activity"/>
    <property type="evidence" value="ECO:0007669"/>
    <property type="project" value="UniProtKB-KW"/>
</dbReference>
<comment type="similarity">
    <text evidence="7">Belongs to the DNA mismatch repair MutS family. MutS2 subfamily.</text>
</comment>
<keyword evidence="2 7" id="KW-0547">Nucleotide-binding</keyword>
<dbReference type="PIRSF" id="PIRSF005814">
    <property type="entry name" value="MutS_YshD"/>
    <property type="match status" value="1"/>
</dbReference>
<dbReference type="InterPro" id="IPR002625">
    <property type="entry name" value="Smr_dom"/>
</dbReference>
<dbReference type="InterPro" id="IPR046893">
    <property type="entry name" value="MSSS"/>
</dbReference>
<protein>
    <recommendedName>
        <fullName evidence="7">Endonuclease MutS2</fullName>
        <ecNumber evidence="7">3.1.-.-</ecNumber>
    </recommendedName>
    <alternativeName>
        <fullName evidence="7">Ribosome-associated protein quality control-upstream factor</fullName>
        <shortName evidence="7">RQC-upstream factor</shortName>
        <shortName evidence="7">RqcU</shortName>
        <ecNumber evidence="7">3.6.4.-</ecNumber>
    </alternativeName>
</protein>
<keyword evidence="5 7" id="KW-0694">RNA-binding</keyword>
<evidence type="ECO:0000256" key="1">
    <source>
        <dbReference type="ARBA" id="ARBA00022730"/>
    </source>
</evidence>
<evidence type="ECO:0000256" key="7">
    <source>
        <dbReference type="HAMAP-Rule" id="MF_00092"/>
    </source>
</evidence>
<dbReference type="InterPro" id="IPR027417">
    <property type="entry name" value="P-loop_NTPase"/>
</dbReference>
<dbReference type="SMART" id="SM00533">
    <property type="entry name" value="MUTSd"/>
    <property type="match status" value="1"/>
</dbReference>
<evidence type="ECO:0000313" key="11">
    <source>
        <dbReference type="EMBL" id="CAH2031881.1"/>
    </source>
</evidence>
<feature type="region of interest" description="Disordered" evidence="9">
    <location>
        <begin position="777"/>
        <end position="796"/>
    </location>
</feature>
<dbReference type="EC" id="3.1.-.-" evidence="7"/>
<evidence type="ECO:0000313" key="12">
    <source>
        <dbReference type="Proteomes" id="UP001295463"/>
    </source>
</evidence>
<dbReference type="SUPFAM" id="SSF160443">
    <property type="entry name" value="SMR domain-like"/>
    <property type="match status" value="1"/>
</dbReference>
<evidence type="ECO:0000256" key="9">
    <source>
        <dbReference type="SAM" id="MobiDB-lite"/>
    </source>
</evidence>
<evidence type="ECO:0000256" key="4">
    <source>
        <dbReference type="ARBA" id="ARBA00022840"/>
    </source>
</evidence>
<feature type="domain" description="Smr" evidence="10">
    <location>
        <begin position="721"/>
        <end position="796"/>
    </location>
</feature>
<dbReference type="PANTHER" id="PTHR48466:SF2">
    <property type="entry name" value="OS10G0509000 PROTEIN"/>
    <property type="match status" value="1"/>
</dbReference>
<evidence type="ECO:0000256" key="5">
    <source>
        <dbReference type="ARBA" id="ARBA00022884"/>
    </source>
</evidence>
<dbReference type="PROSITE" id="PS50828">
    <property type="entry name" value="SMR"/>
    <property type="match status" value="1"/>
</dbReference>
<feature type="coiled-coil region" evidence="8">
    <location>
        <begin position="537"/>
        <end position="630"/>
    </location>
</feature>
<dbReference type="Gene3D" id="3.40.50.300">
    <property type="entry name" value="P-loop containing nucleotide triphosphate hydrolases"/>
    <property type="match status" value="1"/>
</dbReference>
<feature type="binding site" evidence="7">
    <location>
        <begin position="349"/>
        <end position="356"/>
    </location>
    <ligand>
        <name>ATP</name>
        <dbReference type="ChEBI" id="CHEBI:30616"/>
    </ligand>
</feature>
<dbReference type="GO" id="GO:0016787">
    <property type="term" value="F:hydrolase activity"/>
    <property type="evidence" value="ECO:0007669"/>
    <property type="project" value="UniProtKB-KW"/>
</dbReference>
<dbReference type="InterPro" id="IPR007696">
    <property type="entry name" value="DNA_mismatch_repair_MutS_core"/>
</dbReference>
<keyword evidence="1 7" id="KW-0699">rRNA-binding</keyword>
<dbReference type="Gene3D" id="3.30.1370.110">
    <property type="match status" value="1"/>
</dbReference>
<accession>A0ABM9DBY2</accession>
<dbReference type="HAMAP" id="MF_00092">
    <property type="entry name" value="MutS2"/>
    <property type="match status" value="1"/>
</dbReference>
<comment type="function">
    <text evidence="7">Acts as a ribosome collision sensor, splitting the ribosome into its 2 subunits. Detects stalled/collided 70S ribosomes which it binds and splits by an ATP-hydrolysis driven conformational change. Acts upstream of the ribosome quality control system (RQC), a ribosome-associated complex that mediates the extraction of incompletely synthesized nascent chains from stalled ribosomes and their subsequent degradation. Probably generates substrates for RQC.</text>
</comment>
<keyword evidence="7 11" id="KW-0255">Endonuclease</keyword>
<sequence length="796" mass="87171">MIPTDTLLRLEFDKVLQAVARHARSRTTAAAVAAMAPLRDSTAIRTHWGRIEEIRGLARQRISLSIGRFDDIRPLLDEVRPDGAILAPLSLLQFIPVLESLAALARQLAPRQDIPLLRSIDPQPEAMDDILEPLSATLDDEGNILDSASRELAEIRRAKRTLAARVRRKLEEIVRKHETAIFLQDDFITIRSGRWVIPVRMDSKGMVPGVVHDVSSSGETAFMEPLEIIPFVNELENLTAEEKAEEIRILRRLSAWIREDADRIAACFGTLVELDRLDCLAAYAERFAMAVPELSDDGRLRLLSARHPLLLSLRADQPDAPPVVPLEIELTTGTETPERETSQVIVISGPNAGGKTIALKTVGLITLMALSGMAIPASPSSTVPLLDHLLVDMGDEQSIEQSLSTFSAHAAAMARILGQADQRSLVLLDELGTGTEPLQGAAIGCAVLNELRRRGALVIATTHLTEIVGFVQRTPAMRNAGMEFDSSTWTPRYRLVMGEPGQSHALETARRYGLPEPVLAFARELLGDSGTAFAGVIDELRVKRDHLATELAGLQAERARLATRERELEQQRGELEELRRTVIEQGRDEARAVVTATRRELNALLDDLRKERRKETADKLRNRAAQLEAAFAPSGQAPPSGDSLKPGDRVHVRSLGRDAQVVSVDSGRNKVRVRAGSIELEVPLHGLMQPAAPAPSARERKAPRFKAAAWTAEETPSAAELNLIGKRVDDALTELEGFIDQAVLAGQRQVRIVHGMGSGALQRAVREFLGRHPQVASFRAGEPHEGRDGATVAELE</sequence>
<proteinExistence type="inferred from homology"/>
<dbReference type="InterPro" id="IPR005747">
    <property type="entry name" value="MutS2"/>
</dbReference>
<dbReference type="EC" id="3.6.4.-" evidence="7"/>
<keyword evidence="8" id="KW-0175">Coiled coil</keyword>
<dbReference type="EMBL" id="OW150024">
    <property type="protein sequence ID" value="CAH2031881.1"/>
    <property type="molecule type" value="Genomic_DNA"/>
</dbReference>
<evidence type="ECO:0000256" key="2">
    <source>
        <dbReference type="ARBA" id="ARBA00022741"/>
    </source>
</evidence>
<evidence type="ECO:0000259" key="10">
    <source>
        <dbReference type="PROSITE" id="PS50828"/>
    </source>
</evidence>
<keyword evidence="6 7" id="KW-0238">DNA-binding</keyword>
<dbReference type="InterPro" id="IPR000432">
    <property type="entry name" value="DNA_mismatch_repair_MutS_C"/>
</dbReference>
<dbReference type="Pfam" id="PF20297">
    <property type="entry name" value="MSSS"/>
    <property type="match status" value="1"/>
</dbReference>
<evidence type="ECO:0000256" key="6">
    <source>
        <dbReference type="ARBA" id="ARBA00023125"/>
    </source>
</evidence>
<dbReference type="SUPFAM" id="SSF52540">
    <property type="entry name" value="P-loop containing nucleoside triphosphate hydrolases"/>
    <property type="match status" value="1"/>
</dbReference>
<evidence type="ECO:0000256" key="8">
    <source>
        <dbReference type="SAM" id="Coils"/>
    </source>
</evidence>
<dbReference type="SMART" id="SM00534">
    <property type="entry name" value="MUTSac"/>
    <property type="match status" value="1"/>
</dbReference>
<dbReference type="InterPro" id="IPR045076">
    <property type="entry name" value="MutS"/>
</dbReference>
<dbReference type="Pfam" id="PF01713">
    <property type="entry name" value="Smr"/>
    <property type="match status" value="1"/>
</dbReference>
<dbReference type="SUPFAM" id="SSF48334">
    <property type="entry name" value="DNA repair protein MutS, domain III"/>
    <property type="match status" value="1"/>
</dbReference>
<dbReference type="Proteomes" id="UP001295463">
    <property type="component" value="Chromosome"/>
</dbReference>
<dbReference type="NCBIfam" id="TIGR01069">
    <property type="entry name" value="mutS2"/>
    <property type="match status" value="1"/>
</dbReference>
<gene>
    <name evidence="7 11" type="primary">mutS2</name>
    <name evidence="7" type="synonym">rqcU</name>
    <name evidence="11" type="ORF">GEAMG1_2046</name>
</gene>
<reference evidence="11 12" key="1">
    <citation type="submission" date="2022-03" db="EMBL/GenBank/DDBJ databases">
        <authorList>
            <person name="Koch H."/>
        </authorList>
    </citation>
    <scope>NUCLEOTIDE SEQUENCE [LARGE SCALE GENOMIC DNA]</scope>
    <source>
        <strain evidence="11 12">G1</strain>
    </source>
</reference>